<keyword evidence="1" id="KW-0472">Membrane</keyword>
<feature type="transmembrane region" description="Helical" evidence="1">
    <location>
        <begin position="156"/>
        <end position="175"/>
    </location>
</feature>
<dbReference type="EMBL" id="CP006873">
    <property type="protein sequence ID" value="AID37435.1"/>
    <property type="molecule type" value="Genomic_DNA"/>
</dbReference>
<dbReference type="PANTHER" id="PTHR36435">
    <property type="entry name" value="SLR1288 PROTEIN"/>
    <property type="match status" value="1"/>
</dbReference>
<organism evidence="3 4">
    <name type="scientific">Candidatus Walczuchella monophlebidarum</name>
    <dbReference type="NCBI Taxonomy" id="1415657"/>
    <lineage>
        <taxon>Bacteria</taxon>
        <taxon>Pseudomonadati</taxon>
        <taxon>Bacteroidota</taxon>
        <taxon>Flavobacteriia</taxon>
        <taxon>Flavobacteriales</taxon>
        <taxon>Candidatus Walczuchella</taxon>
    </lineage>
</organism>
<keyword evidence="1" id="KW-0812">Transmembrane</keyword>
<dbReference type="GO" id="GO:0006508">
    <property type="term" value="P:proteolysis"/>
    <property type="evidence" value="ECO:0007669"/>
    <property type="project" value="UniProtKB-KW"/>
</dbReference>
<keyword evidence="3" id="KW-0378">Hydrolase</keyword>
<keyword evidence="3" id="KW-0645">Protease</keyword>
<protein>
    <submittedName>
        <fullName evidence="3">Putative CAAX amino terminal protease family protein</fullName>
    </submittedName>
</protein>
<keyword evidence="4" id="KW-1185">Reference proteome</keyword>
<feature type="domain" description="CAAX prenyl protease 2/Lysostaphin resistance protein A-like" evidence="2">
    <location>
        <begin position="125"/>
        <end position="213"/>
    </location>
</feature>
<feature type="transmembrane region" description="Helical" evidence="1">
    <location>
        <begin position="221"/>
        <end position="245"/>
    </location>
</feature>
<evidence type="ECO:0000313" key="3">
    <source>
        <dbReference type="EMBL" id="AID37435.1"/>
    </source>
</evidence>
<dbReference type="Pfam" id="PF02517">
    <property type="entry name" value="Rce1-like"/>
    <property type="match status" value="1"/>
</dbReference>
<dbReference type="PANTHER" id="PTHR36435:SF1">
    <property type="entry name" value="CAAX AMINO TERMINAL PROTEASE FAMILY PROTEIN"/>
    <property type="match status" value="1"/>
</dbReference>
<dbReference type="InterPro" id="IPR052710">
    <property type="entry name" value="CAAX_protease"/>
</dbReference>
<dbReference type="KEGG" id="elv:FNIIJ_152"/>
<keyword evidence="1" id="KW-1133">Transmembrane helix</keyword>
<dbReference type="InterPro" id="IPR003675">
    <property type="entry name" value="Rce1/LyrA-like_dom"/>
</dbReference>
<sequence length="264" mass="31271">MSYLKVLPRSIYKKKNEYLFFLLCLFCNEFLRLIINFLFIKIFGFDWIDQFLNFILSTTCISILIAYYNNNFKPNSIKLTWYIYLNVFLMMFIFIYLSEYVVSIIPINGPLFGKMYKFFHVTQYPISFFLSAILFAPIYEEILFRGIFLRKIFKTSISSIKSIFFSALLFGIMHLNPWQIIIAFLFGIFIGIIYIGTRSISICIFLHAIYNSMQILHSIQILNVFLAIMGILLILFIILLILFIFQTKSSWKYDNCLKQSAIIF</sequence>
<evidence type="ECO:0000313" key="4">
    <source>
        <dbReference type="Proteomes" id="UP000027148"/>
    </source>
</evidence>
<feature type="transmembrane region" description="Helical" evidence="1">
    <location>
        <begin position="51"/>
        <end position="69"/>
    </location>
</feature>
<dbReference type="AlphaFoldDB" id="A0A068DNV6"/>
<feature type="transmembrane region" description="Helical" evidence="1">
    <location>
        <begin position="181"/>
        <end position="209"/>
    </location>
</feature>
<dbReference type="HOGENOM" id="CLU_1052661_0_0_10"/>
<evidence type="ECO:0000256" key="1">
    <source>
        <dbReference type="SAM" id="Phobius"/>
    </source>
</evidence>
<accession>A0A068DNV6</accession>
<proteinExistence type="predicted"/>
<feature type="transmembrane region" description="Helical" evidence="1">
    <location>
        <begin position="81"/>
        <end position="105"/>
    </location>
</feature>
<feature type="transmembrane region" description="Helical" evidence="1">
    <location>
        <begin position="125"/>
        <end position="144"/>
    </location>
</feature>
<dbReference type="Proteomes" id="UP000027148">
    <property type="component" value="Chromosome"/>
</dbReference>
<dbReference type="RefSeq" id="WP_051673243.1">
    <property type="nucleotide sequence ID" value="NZ_CP006873.1"/>
</dbReference>
<evidence type="ECO:0000259" key="2">
    <source>
        <dbReference type="Pfam" id="PF02517"/>
    </source>
</evidence>
<feature type="transmembrane region" description="Helical" evidence="1">
    <location>
        <begin position="20"/>
        <end position="45"/>
    </location>
</feature>
<dbReference type="GO" id="GO:0080120">
    <property type="term" value="P:CAAX-box protein maturation"/>
    <property type="evidence" value="ECO:0007669"/>
    <property type="project" value="UniProtKB-ARBA"/>
</dbReference>
<gene>
    <name evidence="3" type="ORF">FNIIJ_152</name>
</gene>
<dbReference type="OrthoDB" id="158986at2"/>
<dbReference type="GO" id="GO:0004175">
    <property type="term" value="F:endopeptidase activity"/>
    <property type="evidence" value="ECO:0007669"/>
    <property type="project" value="UniProtKB-ARBA"/>
</dbReference>
<name>A0A068DNV6_9FLAO</name>
<dbReference type="STRING" id="1415657.FNIIJ_152"/>
<reference evidence="3 4" key="1">
    <citation type="journal article" date="2014" name="Genome Biol. Evol.">
        <title>Genome sequence of "Candidatus Walczuchella monophlebidarum" the flavobacterial endosymbiont of Llaveia axin axin (Hemiptera: Coccoidea: Monophlebidae).</title>
        <authorList>
            <person name="Rosas-Perez T."/>
            <person name="Rosenblueth M."/>
            <person name="Rincon-Rosales R."/>
            <person name="Mora J."/>
            <person name="Martinez-Romero E."/>
        </authorList>
    </citation>
    <scope>NUCLEOTIDE SEQUENCE [LARGE SCALE GENOMIC DNA]</scope>
    <source>
        <strain evidence="3">FNIIJ</strain>
    </source>
</reference>